<sequence length="62" mass="6764">MSAGSLAVDCAVSNEAKGGLKLITEIGISLPEEAVIEYPDGTQRRCRIRWQRLNEVGVSFLD</sequence>
<reference evidence="1 2" key="1">
    <citation type="submission" date="2014-06" db="EMBL/GenBank/DDBJ databases">
        <title>Rhizobium pelagicum/R2-400B4.</title>
        <authorList>
            <person name="Kimes N.E."/>
            <person name="Lopez-Perez M."/>
        </authorList>
    </citation>
    <scope>NUCLEOTIDE SEQUENCE [LARGE SCALE GENOMIC DNA]</scope>
    <source>
        <strain evidence="1 2">R2-400B4</strain>
    </source>
</reference>
<evidence type="ECO:0008006" key="3">
    <source>
        <dbReference type="Google" id="ProtNLM"/>
    </source>
</evidence>
<proteinExistence type="predicted"/>
<dbReference type="AlphaFoldDB" id="A0A922T4Z9"/>
<dbReference type="EMBL" id="JOKJ01000042">
    <property type="protein sequence ID" value="KEQ02849.1"/>
    <property type="molecule type" value="Genomic_DNA"/>
</dbReference>
<organism evidence="1 2">
    <name type="scientific">Pseudorhizobium pelagicum</name>
    <dbReference type="NCBI Taxonomy" id="1509405"/>
    <lineage>
        <taxon>Bacteria</taxon>
        <taxon>Pseudomonadati</taxon>
        <taxon>Pseudomonadota</taxon>
        <taxon>Alphaproteobacteria</taxon>
        <taxon>Hyphomicrobiales</taxon>
        <taxon>Rhizobiaceae</taxon>
        <taxon>Rhizobium/Agrobacterium group</taxon>
        <taxon>Pseudorhizobium</taxon>
    </lineage>
</organism>
<comment type="caution">
    <text evidence="1">The sequence shown here is derived from an EMBL/GenBank/DDBJ whole genome shotgun (WGS) entry which is preliminary data.</text>
</comment>
<protein>
    <recommendedName>
        <fullName evidence="3">PilZ domain-containing protein</fullName>
    </recommendedName>
</protein>
<dbReference type="Proteomes" id="UP000052167">
    <property type="component" value="Unassembled WGS sequence"/>
</dbReference>
<keyword evidence="2" id="KW-1185">Reference proteome</keyword>
<accession>A0A922T4Z9</accession>
<evidence type="ECO:0000313" key="2">
    <source>
        <dbReference type="Proteomes" id="UP000052167"/>
    </source>
</evidence>
<gene>
    <name evidence="1" type="ORF">GV68_19750</name>
</gene>
<name>A0A922T4Z9_9HYPH</name>
<evidence type="ECO:0000313" key="1">
    <source>
        <dbReference type="EMBL" id="KEQ02849.1"/>
    </source>
</evidence>